<dbReference type="AlphaFoldDB" id="A0AAV9ESV9"/>
<feature type="transmembrane region" description="Helical" evidence="1">
    <location>
        <begin position="33"/>
        <end position="53"/>
    </location>
</feature>
<keyword evidence="3" id="KW-1185">Reference proteome</keyword>
<evidence type="ECO:0000313" key="3">
    <source>
        <dbReference type="Proteomes" id="UP001180020"/>
    </source>
</evidence>
<sequence length="96" mass="10465">MEVAVAVMTEIYKRRRAEERIRRKNVGETGVQLGYVGGCTVVFAILILSIYVITATATSIAAALGVLGLSVIKYEWEMKDRCMWCHDNGVNGGGSP</sequence>
<accession>A0AAV9ESV9</accession>
<dbReference type="EMBL" id="JAUJYO010000005">
    <property type="protein sequence ID" value="KAK1316519.1"/>
    <property type="molecule type" value="Genomic_DNA"/>
</dbReference>
<comment type="caution">
    <text evidence="2">The sequence shown here is derived from an EMBL/GenBank/DDBJ whole genome shotgun (WGS) entry which is preliminary data.</text>
</comment>
<protein>
    <submittedName>
        <fullName evidence="2">Uncharacterized protein</fullName>
    </submittedName>
</protein>
<name>A0AAV9ESV9_ACOCL</name>
<keyword evidence="1" id="KW-1133">Transmembrane helix</keyword>
<evidence type="ECO:0000256" key="1">
    <source>
        <dbReference type="SAM" id="Phobius"/>
    </source>
</evidence>
<reference evidence="2" key="1">
    <citation type="journal article" date="2023" name="Nat. Commun.">
        <title>Diploid and tetraploid genomes of Acorus and the evolution of monocots.</title>
        <authorList>
            <person name="Ma L."/>
            <person name="Liu K.W."/>
            <person name="Li Z."/>
            <person name="Hsiao Y.Y."/>
            <person name="Qi Y."/>
            <person name="Fu T."/>
            <person name="Tang G.D."/>
            <person name="Zhang D."/>
            <person name="Sun W.H."/>
            <person name="Liu D.K."/>
            <person name="Li Y."/>
            <person name="Chen G.Z."/>
            <person name="Liu X.D."/>
            <person name="Liao X.Y."/>
            <person name="Jiang Y.T."/>
            <person name="Yu X."/>
            <person name="Hao Y."/>
            <person name="Huang J."/>
            <person name="Zhao X.W."/>
            <person name="Ke S."/>
            <person name="Chen Y.Y."/>
            <person name="Wu W.L."/>
            <person name="Hsu J.L."/>
            <person name="Lin Y.F."/>
            <person name="Huang M.D."/>
            <person name="Li C.Y."/>
            <person name="Huang L."/>
            <person name="Wang Z.W."/>
            <person name="Zhao X."/>
            <person name="Zhong W.Y."/>
            <person name="Peng D.H."/>
            <person name="Ahmad S."/>
            <person name="Lan S."/>
            <person name="Zhang J.S."/>
            <person name="Tsai W.C."/>
            <person name="Van de Peer Y."/>
            <person name="Liu Z.J."/>
        </authorList>
    </citation>
    <scope>NUCLEOTIDE SEQUENCE</scope>
    <source>
        <strain evidence="2">CP</strain>
    </source>
</reference>
<keyword evidence="1" id="KW-0812">Transmembrane</keyword>
<organism evidence="2 3">
    <name type="scientific">Acorus calamus</name>
    <name type="common">Sweet flag</name>
    <dbReference type="NCBI Taxonomy" id="4465"/>
    <lineage>
        <taxon>Eukaryota</taxon>
        <taxon>Viridiplantae</taxon>
        <taxon>Streptophyta</taxon>
        <taxon>Embryophyta</taxon>
        <taxon>Tracheophyta</taxon>
        <taxon>Spermatophyta</taxon>
        <taxon>Magnoliopsida</taxon>
        <taxon>Liliopsida</taxon>
        <taxon>Acoraceae</taxon>
        <taxon>Acorus</taxon>
    </lineage>
</organism>
<evidence type="ECO:0000313" key="2">
    <source>
        <dbReference type="EMBL" id="KAK1316519.1"/>
    </source>
</evidence>
<keyword evidence="1" id="KW-0472">Membrane</keyword>
<dbReference type="Proteomes" id="UP001180020">
    <property type="component" value="Unassembled WGS sequence"/>
</dbReference>
<feature type="transmembrane region" description="Helical" evidence="1">
    <location>
        <begin position="59"/>
        <end position="76"/>
    </location>
</feature>
<proteinExistence type="predicted"/>
<reference evidence="2" key="2">
    <citation type="submission" date="2023-06" db="EMBL/GenBank/DDBJ databases">
        <authorList>
            <person name="Ma L."/>
            <person name="Liu K.-W."/>
            <person name="Li Z."/>
            <person name="Hsiao Y.-Y."/>
            <person name="Qi Y."/>
            <person name="Fu T."/>
            <person name="Tang G."/>
            <person name="Zhang D."/>
            <person name="Sun W.-H."/>
            <person name="Liu D.-K."/>
            <person name="Li Y."/>
            <person name="Chen G.-Z."/>
            <person name="Liu X.-D."/>
            <person name="Liao X.-Y."/>
            <person name="Jiang Y.-T."/>
            <person name="Yu X."/>
            <person name="Hao Y."/>
            <person name="Huang J."/>
            <person name="Zhao X.-W."/>
            <person name="Ke S."/>
            <person name="Chen Y.-Y."/>
            <person name="Wu W.-L."/>
            <person name="Hsu J.-L."/>
            <person name="Lin Y.-F."/>
            <person name="Huang M.-D."/>
            <person name="Li C.-Y."/>
            <person name="Huang L."/>
            <person name="Wang Z.-W."/>
            <person name="Zhao X."/>
            <person name="Zhong W.-Y."/>
            <person name="Peng D.-H."/>
            <person name="Ahmad S."/>
            <person name="Lan S."/>
            <person name="Zhang J.-S."/>
            <person name="Tsai W.-C."/>
            <person name="Van De Peer Y."/>
            <person name="Liu Z.-J."/>
        </authorList>
    </citation>
    <scope>NUCLEOTIDE SEQUENCE</scope>
    <source>
        <strain evidence="2">CP</strain>
        <tissue evidence="2">Leaves</tissue>
    </source>
</reference>
<gene>
    <name evidence="2" type="ORF">QJS10_CPA05g01720</name>
</gene>